<dbReference type="SUPFAM" id="SSF47781">
    <property type="entry name" value="RuvA domain 2-like"/>
    <property type="match status" value="1"/>
</dbReference>
<evidence type="ECO:0000313" key="8">
    <source>
        <dbReference type="Proteomes" id="UP000034664"/>
    </source>
</evidence>
<dbReference type="GO" id="GO:0003678">
    <property type="term" value="F:DNA helicase activity"/>
    <property type="evidence" value="ECO:0007669"/>
    <property type="project" value="InterPro"/>
</dbReference>
<dbReference type="SUPFAM" id="SSF46929">
    <property type="entry name" value="DNA helicase RuvA subunit, C-terminal domain"/>
    <property type="match status" value="1"/>
</dbReference>
<keyword evidence="3" id="KW-0238">DNA-binding</keyword>
<evidence type="ECO:0000256" key="2">
    <source>
        <dbReference type="ARBA" id="ARBA00022763"/>
    </source>
</evidence>
<comment type="caution">
    <text evidence="7">The sequence shown here is derived from an EMBL/GenBank/DDBJ whole genome shotgun (WGS) entry which is preliminary data.</text>
</comment>
<dbReference type="InterPro" id="IPR010994">
    <property type="entry name" value="RuvA_2-like"/>
</dbReference>
<keyword evidence="5" id="KW-0234">DNA repair</keyword>
<dbReference type="PATRIC" id="fig|1618482.3.peg.1205"/>
<dbReference type="Pfam" id="PF07223">
    <property type="entry name" value="DUF1421"/>
    <property type="match status" value="1"/>
</dbReference>
<evidence type="ECO:0000259" key="6">
    <source>
        <dbReference type="SMART" id="SM00278"/>
    </source>
</evidence>
<dbReference type="Proteomes" id="UP000034664">
    <property type="component" value="Unassembled WGS sequence"/>
</dbReference>
<dbReference type="SMART" id="SM00278">
    <property type="entry name" value="HhH1"/>
    <property type="match status" value="2"/>
</dbReference>
<dbReference type="InterPro" id="IPR036267">
    <property type="entry name" value="RuvA_C_sf"/>
</dbReference>
<feature type="domain" description="Helix-hairpin-helix DNA-binding motif class 1" evidence="6">
    <location>
        <begin position="63"/>
        <end position="82"/>
    </location>
</feature>
<evidence type="ECO:0000256" key="1">
    <source>
        <dbReference type="ARBA" id="ARBA00022490"/>
    </source>
</evidence>
<name>A0A0G0T036_9BACT</name>
<keyword evidence="2" id="KW-0227">DNA damage</keyword>
<evidence type="ECO:0000313" key="7">
    <source>
        <dbReference type="EMBL" id="KKR70428.1"/>
    </source>
</evidence>
<dbReference type="NCBIfam" id="TIGR00084">
    <property type="entry name" value="ruvA"/>
    <property type="match status" value="1"/>
</dbReference>
<accession>A0A0G0T036</accession>
<protein>
    <submittedName>
        <fullName evidence="7">Holliday junction DNA helicase RuvA</fullName>
    </submittedName>
</protein>
<keyword evidence="7" id="KW-0547">Nucleotide-binding</keyword>
<dbReference type="GO" id="GO:0006281">
    <property type="term" value="P:DNA repair"/>
    <property type="evidence" value="ECO:0007669"/>
    <property type="project" value="UniProtKB-KW"/>
</dbReference>
<keyword evidence="7" id="KW-0067">ATP-binding</keyword>
<dbReference type="Gene3D" id="1.10.150.20">
    <property type="entry name" value="5' to 3' exonuclease, C-terminal subdomain"/>
    <property type="match status" value="1"/>
</dbReference>
<organism evidence="7 8">
    <name type="scientific">Candidatus Roizmanbacteria bacterium GW2011_GWB1_40_7</name>
    <dbReference type="NCBI Taxonomy" id="1618482"/>
    <lineage>
        <taxon>Bacteria</taxon>
        <taxon>Candidatus Roizmaniibacteriota</taxon>
    </lineage>
</organism>
<evidence type="ECO:0000256" key="3">
    <source>
        <dbReference type="ARBA" id="ARBA00023125"/>
    </source>
</evidence>
<evidence type="ECO:0000256" key="4">
    <source>
        <dbReference type="ARBA" id="ARBA00023172"/>
    </source>
</evidence>
<keyword evidence="4" id="KW-0233">DNA recombination</keyword>
<dbReference type="InterPro" id="IPR003583">
    <property type="entry name" value="Hlx-hairpin-Hlx_DNA-bd_motif"/>
</dbReference>
<dbReference type="AlphaFoldDB" id="A0A0G0T036"/>
<keyword evidence="7" id="KW-0378">Hydrolase</keyword>
<keyword evidence="1" id="KW-0963">Cytoplasm</keyword>
<keyword evidence="7" id="KW-0347">Helicase</keyword>
<feature type="domain" description="Helix-hairpin-helix DNA-binding motif class 1" evidence="6">
    <location>
        <begin position="29"/>
        <end position="48"/>
    </location>
</feature>
<dbReference type="Pfam" id="PF14520">
    <property type="entry name" value="HHH_5"/>
    <property type="match status" value="1"/>
</dbReference>
<reference evidence="7 8" key="1">
    <citation type="journal article" date="2015" name="Nature">
        <title>rRNA introns, odd ribosomes, and small enigmatic genomes across a large radiation of phyla.</title>
        <authorList>
            <person name="Brown C.T."/>
            <person name="Hug L.A."/>
            <person name="Thomas B.C."/>
            <person name="Sharon I."/>
            <person name="Castelle C.J."/>
            <person name="Singh A."/>
            <person name="Wilkins M.J."/>
            <person name="Williams K.H."/>
            <person name="Banfield J.F."/>
        </authorList>
    </citation>
    <scope>NUCLEOTIDE SEQUENCE [LARGE SCALE GENOMIC DNA]</scope>
</reference>
<dbReference type="EMBL" id="LBZM01000049">
    <property type="protein sequence ID" value="KKR70428.1"/>
    <property type="molecule type" value="Genomic_DNA"/>
</dbReference>
<dbReference type="GO" id="GO:0003677">
    <property type="term" value="F:DNA binding"/>
    <property type="evidence" value="ECO:0007669"/>
    <property type="project" value="UniProtKB-KW"/>
</dbReference>
<evidence type="ECO:0000256" key="5">
    <source>
        <dbReference type="ARBA" id="ARBA00023204"/>
    </source>
</evidence>
<dbReference type="GO" id="GO:0006310">
    <property type="term" value="P:DNA recombination"/>
    <property type="evidence" value="ECO:0007669"/>
    <property type="project" value="UniProtKB-KW"/>
</dbReference>
<gene>
    <name evidence="7" type="ORF">UU14_C0049G0007</name>
</gene>
<proteinExistence type="predicted"/>
<dbReference type="InterPro" id="IPR010820">
    <property type="entry name" value="DUF1421"/>
</dbReference>
<dbReference type="InterPro" id="IPR000085">
    <property type="entry name" value="RuvA"/>
</dbReference>
<sequence length="146" mass="16167">MKFVSPPVVRDDAIELYGFLTKKELELFKLLIGVSGIGPKTGIKIVDFGVAGITNAVVNADVSFFSQIPKVGKKSAQKIIIELKSKLGSLEELDLTADNTETNDMIQTLMSMGFSRQDVVSTFKRIPENLQTIEEKIRFALKEMGR</sequence>